<feature type="region of interest" description="Disordered" evidence="1">
    <location>
        <begin position="155"/>
        <end position="195"/>
    </location>
</feature>
<evidence type="ECO:0000256" key="1">
    <source>
        <dbReference type="SAM" id="MobiDB-lite"/>
    </source>
</evidence>
<sequence>MAYVNGSAASWGDLLSALVSACTDEGWAWNDGILSKGTAFVKLWVRSPETFSEGEGILLQGGTGQAAAVLTDPSPQMPRLGCPSRLLNQVVWPVDYYVHIHSDPDEVYFVVRYSVDYYLWCAFGVSTLDLPGSGLWLSAISRRLRGPNNAGIRISALGGGGTRGTDDTSDSQTSAGLLWNGNGSGSGGSQSADSQNNAVCTGFDGNLWPWPSANSNSHSLINTIHANVPLSPLLVRSVGWNQQAALLPIQPVLVRAESKVSKVADLAHARYVRVDNLEAGQIIAMGGEQWRVYPFYRRVPGVTSVTNEAHTGAFGMAIRYDGP</sequence>
<keyword evidence="3" id="KW-1185">Reference proteome</keyword>
<protein>
    <submittedName>
        <fullName evidence="2">Uncharacterized protein</fullName>
    </submittedName>
</protein>
<evidence type="ECO:0000313" key="2">
    <source>
        <dbReference type="EMBL" id="PBK06214.1"/>
    </source>
</evidence>
<feature type="compositionally biased region" description="Low complexity" evidence="1">
    <location>
        <begin position="170"/>
        <end position="181"/>
    </location>
</feature>
<proteinExistence type="predicted"/>
<reference evidence="2 3" key="1">
    <citation type="submission" date="2017-09" db="EMBL/GenBank/DDBJ databases">
        <title>Pseudomonas abyssi sp. nov. isolated from Abyssopelagic Water.</title>
        <authorList>
            <person name="Wei Y."/>
        </authorList>
    </citation>
    <scope>NUCLEOTIDE SEQUENCE [LARGE SCALE GENOMIC DNA]</scope>
    <source>
        <strain evidence="2 3">MT5</strain>
    </source>
</reference>
<name>A0A2A3MNH9_9PSED</name>
<organism evidence="2 3">
    <name type="scientific">Pseudomonas abyssi</name>
    <dbReference type="NCBI Taxonomy" id="170540"/>
    <lineage>
        <taxon>Bacteria</taxon>
        <taxon>Pseudomonadati</taxon>
        <taxon>Pseudomonadota</taxon>
        <taxon>Gammaproteobacteria</taxon>
        <taxon>Pseudomonadales</taxon>
        <taxon>Pseudomonadaceae</taxon>
        <taxon>Pseudomonas</taxon>
    </lineage>
</organism>
<comment type="caution">
    <text evidence="2">The sequence shown here is derived from an EMBL/GenBank/DDBJ whole genome shotgun (WGS) entry which is preliminary data.</text>
</comment>
<dbReference type="AlphaFoldDB" id="A0A2A3MNH9"/>
<dbReference type="EMBL" id="NTMR01000002">
    <property type="protein sequence ID" value="PBK06214.1"/>
    <property type="molecule type" value="Genomic_DNA"/>
</dbReference>
<dbReference type="RefSeq" id="WP_096003278.1">
    <property type="nucleotide sequence ID" value="NZ_NTMR01000002.1"/>
</dbReference>
<evidence type="ECO:0000313" key="3">
    <source>
        <dbReference type="Proteomes" id="UP000242313"/>
    </source>
</evidence>
<dbReference type="Proteomes" id="UP000242313">
    <property type="component" value="Unassembled WGS sequence"/>
</dbReference>
<accession>A0A2A3MNH9</accession>
<gene>
    <name evidence="2" type="ORF">CNQ84_02240</name>
</gene>